<feature type="region of interest" description="Disordered" evidence="1">
    <location>
        <begin position="489"/>
        <end position="512"/>
    </location>
</feature>
<organism evidence="2 3">
    <name type="scientific">Haloferula sargassicola</name>
    <dbReference type="NCBI Taxonomy" id="490096"/>
    <lineage>
        <taxon>Bacteria</taxon>
        <taxon>Pseudomonadati</taxon>
        <taxon>Verrucomicrobiota</taxon>
        <taxon>Verrucomicrobiia</taxon>
        <taxon>Verrucomicrobiales</taxon>
        <taxon>Verrucomicrobiaceae</taxon>
        <taxon>Haloferula</taxon>
    </lineage>
</organism>
<gene>
    <name evidence="2" type="ORF">Hsar01_00616</name>
</gene>
<evidence type="ECO:0000256" key="1">
    <source>
        <dbReference type="SAM" id="MobiDB-lite"/>
    </source>
</evidence>
<proteinExistence type="predicted"/>
<evidence type="ECO:0000313" key="3">
    <source>
        <dbReference type="Proteomes" id="UP001476282"/>
    </source>
</evidence>
<name>A0ABP9UJ44_9BACT</name>
<comment type="caution">
    <text evidence="2">The sequence shown here is derived from an EMBL/GenBank/DDBJ whole genome shotgun (WGS) entry which is preliminary data.</text>
</comment>
<dbReference type="EMBL" id="BAABRI010000003">
    <property type="protein sequence ID" value="GAA5481407.1"/>
    <property type="molecule type" value="Genomic_DNA"/>
</dbReference>
<evidence type="ECO:0008006" key="4">
    <source>
        <dbReference type="Google" id="ProtNLM"/>
    </source>
</evidence>
<reference evidence="2 3" key="1">
    <citation type="submission" date="2024-02" db="EMBL/GenBank/DDBJ databases">
        <title>Haloferula sargassicola NBRC 104335.</title>
        <authorList>
            <person name="Ichikawa N."/>
            <person name="Katano-Makiyama Y."/>
            <person name="Hidaka K."/>
        </authorList>
    </citation>
    <scope>NUCLEOTIDE SEQUENCE [LARGE SCALE GENOMIC DNA]</scope>
    <source>
        <strain evidence="2 3">NBRC 104335</strain>
    </source>
</reference>
<evidence type="ECO:0000313" key="2">
    <source>
        <dbReference type="EMBL" id="GAA5481407.1"/>
    </source>
</evidence>
<keyword evidence="3" id="KW-1185">Reference proteome</keyword>
<accession>A0ABP9UJ44</accession>
<dbReference type="Proteomes" id="UP001476282">
    <property type="component" value="Unassembled WGS sequence"/>
</dbReference>
<sequence>MNQRLFDWLLSARSSDEVDRALEGLSGTWLPLGSNENNFGVIENQQASPIAALIEKLTNSIDAILMRRCLEAGINPKGMEAPDSMHSAIETFFPADHKNWNLTGVRRKQAQSIQILAAGSRTKPCLTIYDDGEGQHPRDFERTFLSLLQGNKNEIPFVQGKYNMGGTGAIVFCGEHRYQLIGSKRFDGTGEFGFTLIRKHPLSAEEKKTKKNTWYEYLKIDGKIPSFPITELDLGLAGDRKFTTGTIIKLFDYQLPAGSRGGLPQEVRRSLNQFLFEPALPIYLKDSPERYPNNKVLEGDTFGLKRRLEEDDSRYIQEHFTDEFAHKGVGSFKATCYVFRAKVDGKTVKETRDAIDREFFPDGMCVLFSLNGQVHGHLGRQFISTTLKMPLLKNHLLIHVDCTGMDYDFRSELFMASRDRLKSGEKTAELRQLLKDVLIKSRLTEIYKQRKNSISVEGGDAKDLLKAFSKNLPFNKDLMRLLNQTFKIEQHDEEKKKPDNPEKLKEKKHKEPFQPQRYPSFFKLKSGEGKQFLTIPERDEKTIQFSTDVEDSYFDRSEDPGDLKVSILQHRNNETDGGTLPGMVDSPEELLDIRKSSPKDGTIRIGLGATSELKVGDELEITATLGGPEDFECRFWVKITKPNEKPKEVKKEDEEEEPPMGLPDYSLVYEHAPEETPDALTWEKLGESVGIDMDWEVPMFPSVGEDGNLERVYINMDSRVLRNFKSRQGNIGADQAELSEKKYISSVYFHTIFLFSITKNKKYELKQGEKEVDLQDYLKDVFSSYYSEFLLNFGMEDLIATMAD</sequence>
<protein>
    <recommendedName>
        <fullName evidence="4">Histidine kinase-, DNA gyrase B-, and HSP90-like ATPase</fullName>
    </recommendedName>
</protein>